<dbReference type="Pfam" id="PF10141">
    <property type="entry name" value="ssDNA-exonuc_C"/>
    <property type="match status" value="1"/>
</dbReference>
<evidence type="ECO:0000256" key="1">
    <source>
        <dbReference type="ARBA" id="ARBA00005915"/>
    </source>
</evidence>
<dbReference type="InterPro" id="IPR038763">
    <property type="entry name" value="DHH_sf"/>
</dbReference>
<keyword evidence="5" id="KW-0269">Exonuclease</keyword>
<dbReference type="OrthoDB" id="9809852at2"/>
<keyword evidence="3" id="KW-0540">Nuclease</keyword>
<dbReference type="NCBIfam" id="TIGR00644">
    <property type="entry name" value="recJ"/>
    <property type="match status" value="1"/>
</dbReference>
<evidence type="ECO:0000256" key="7">
    <source>
        <dbReference type="SAM" id="MobiDB-lite"/>
    </source>
</evidence>
<feature type="domain" description="DDH" evidence="8">
    <location>
        <begin position="81"/>
        <end position="224"/>
    </location>
</feature>
<evidence type="ECO:0000259" key="9">
    <source>
        <dbReference type="Pfam" id="PF02272"/>
    </source>
</evidence>
<dbReference type="Gene3D" id="3.90.1640.30">
    <property type="match status" value="1"/>
</dbReference>
<dbReference type="InterPro" id="IPR018779">
    <property type="entry name" value="RecJ_C"/>
</dbReference>
<dbReference type="EMBL" id="AVPF01000058">
    <property type="protein sequence ID" value="KGX84358.1"/>
    <property type="molecule type" value="Genomic_DNA"/>
</dbReference>
<evidence type="ECO:0000256" key="2">
    <source>
        <dbReference type="ARBA" id="ARBA00019841"/>
    </source>
</evidence>
<evidence type="ECO:0000259" key="11">
    <source>
        <dbReference type="Pfam" id="PF17768"/>
    </source>
</evidence>
<evidence type="ECO:0000259" key="10">
    <source>
        <dbReference type="Pfam" id="PF10141"/>
    </source>
</evidence>
<sequence length="785" mass="88870">MLRSKAKWNMVQTDNPSSTMDESISLTPLTRQLLQQRGIVTQQDVQTFLHPDLNDLHDPMLMHDMNKAVERIREAIENQERILVFGDYDADGVSATAVMMETLREMGATVDYYIPNRFTEGYGPNEAAFQNAHAEGVSLIITVDTGIAANHEADVAKELGMDLIITDHHEVQEKMPDAFAIVHPKCSTDYPFQELAGVGVAFKLSHALLGDFPKHLLDLVVIGTIADLVPLKGENRVLASYGLKALSRSIRPGIQALKQVCSLNDEMTEEDIGFAIGPRLNAVGRLQDAYPAVELLLTDSDDEANQLAEYIQNLNKERQKVVSDIAKEAEAILDAQEDGLPSVIVVAKEGWNQGVLGIVASRLVNRYDRPTIVLTIDPENQTAKGSARSIDAFDLFTNCMEIRELFTHFGGHAQAAGMTLPQENVASLRQALCQKADEQLKPEDFRQVYTIDSTINIEDITLDTIEEVNQLSPFGMGNPKPLFMIDRQAPVEMRQIGSQLNHLKLKFRDGSTDLDAIGFGLGDLYEKMSPQSQLSVVGELSVNEWNGRSKPQVMMKDIRVDDWQLFDRRGNRKLQQTLESVQNQDALAVFFEPITEQDEWVTEQFDFIELLDEEMFEDMPEDHVDHLLIMDMPKDLSHLGEVVRKMKPNNIHACYRTDDTAFLKALPNRDHFKWFYGMLLKRKQFHLENEGPKLAQHKGWSMDSIEFISHVFFELEFVKIDNGLLTLNPNPSKKDLTESTLYQNKYEQLNVEQTLYFSSYQQLKTWFDEQLDRAAYAKEEVANGL</sequence>
<dbReference type="Pfam" id="PF01368">
    <property type="entry name" value="DHH"/>
    <property type="match status" value="1"/>
</dbReference>
<organism evidence="12 13">
    <name type="scientific">Pontibacillus marinus BH030004 = DSM 16465</name>
    <dbReference type="NCBI Taxonomy" id="1385511"/>
    <lineage>
        <taxon>Bacteria</taxon>
        <taxon>Bacillati</taxon>
        <taxon>Bacillota</taxon>
        <taxon>Bacilli</taxon>
        <taxon>Bacillales</taxon>
        <taxon>Bacillaceae</taxon>
        <taxon>Pontibacillus</taxon>
    </lineage>
</organism>
<dbReference type="STRING" id="1385511.GCA_000425225_02341"/>
<dbReference type="GO" id="GO:0008409">
    <property type="term" value="F:5'-3' exonuclease activity"/>
    <property type="evidence" value="ECO:0007669"/>
    <property type="project" value="InterPro"/>
</dbReference>
<evidence type="ECO:0000256" key="6">
    <source>
        <dbReference type="SAM" id="Coils"/>
    </source>
</evidence>
<gene>
    <name evidence="12" type="ORF">N783_17235</name>
</gene>
<comment type="caution">
    <text evidence="12">The sequence shown here is derived from an EMBL/GenBank/DDBJ whole genome shotgun (WGS) entry which is preliminary data.</text>
</comment>
<dbReference type="Pfam" id="PF17768">
    <property type="entry name" value="RecJ_OB"/>
    <property type="match status" value="1"/>
</dbReference>
<dbReference type="InterPro" id="IPR051673">
    <property type="entry name" value="SSDNA_exonuclease_RecJ"/>
</dbReference>
<accession>A0A0A5FZU6</accession>
<dbReference type="eggNOG" id="COG0608">
    <property type="taxonomic scope" value="Bacteria"/>
</dbReference>
<feature type="domain" description="RecJ OB" evidence="11">
    <location>
        <begin position="451"/>
        <end position="557"/>
    </location>
</feature>
<feature type="domain" description="DHHA1" evidence="9">
    <location>
        <begin position="342"/>
        <end position="435"/>
    </location>
</feature>
<dbReference type="Gene3D" id="2.40.50.460">
    <property type="match status" value="1"/>
</dbReference>
<evidence type="ECO:0000256" key="3">
    <source>
        <dbReference type="ARBA" id="ARBA00022722"/>
    </source>
</evidence>
<dbReference type="GO" id="GO:0003676">
    <property type="term" value="F:nucleic acid binding"/>
    <property type="evidence" value="ECO:0007669"/>
    <property type="project" value="InterPro"/>
</dbReference>
<evidence type="ECO:0000256" key="4">
    <source>
        <dbReference type="ARBA" id="ARBA00022801"/>
    </source>
</evidence>
<dbReference type="InterPro" id="IPR041122">
    <property type="entry name" value="RecJ_OB"/>
</dbReference>
<keyword evidence="13" id="KW-1185">Reference proteome</keyword>
<dbReference type="GO" id="GO:0006281">
    <property type="term" value="P:DNA repair"/>
    <property type="evidence" value="ECO:0007669"/>
    <property type="project" value="InterPro"/>
</dbReference>
<reference evidence="12 13" key="1">
    <citation type="submission" date="2013-08" db="EMBL/GenBank/DDBJ databases">
        <authorList>
            <person name="Huang J."/>
            <person name="Wang G."/>
        </authorList>
    </citation>
    <scope>NUCLEOTIDE SEQUENCE [LARGE SCALE GENOMIC DNA]</scope>
    <source>
        <strain evidence="12 13">BH030004</strain>
    </source>
</reference>
<dbReference type="AlphaFoldDB" id="A0A0A5FZU6"/>
<feature type="coiled-coil region" evidence="6">
    <location>
        <begin position="297"/>
        <end position="331"/>
    </location>
</feature>
<evidence type="ECO:0000313" key="12">
    <source>
        <dbReference type="EMBL" id="KGX84358.1"/>
    </source>
</evidence>
<dbReference type="RefSeq" id="WP_027448801.1">
    <property type="nucleotide sequence ID" value="NZ_AVPF01000058.1"/>
</dbReference>
<feature type="compositionally biased region" description="Polar residues" evidence="7">
    <location>
        <begin position="10"/>
        <end position="22"/>
    </location>
</feature>
<evidence type="ECO:0000259" key="8">
    <source>
        <dbReference type="Pfam" id="PF01368"/>
    </source>
</evidence>
<dbReference type="Proteomes" id="UP000030403">
    <property type="component" value="Unassembled WGS sequence"/>
</dbReference>
<dbReference type="InterPro" id="IPR001667">
    <property type="entry name" value="DDH_dom"/>
</dbReference>
<keyword evidence="4" id="KW-0378">Hydrolase</keyword>
<dbReference type="GO" id="GO:0006310">
    <property type="term" value="P:DNA recombination"/>
    <property type="evidence" value="ECO:0007669"/>
    <property type="project" value="InterPro"/>
</dbReference>
<dbReference type="Pfam" id="PF02272">
    <property type="entry name" value="DHHA1"/>
    <property type="match status" value="1"/>
</dbReference>
<dbReference type="SUPFAM" id="SSF64182">
    <property type="entry name" value="DHH phosphoesterases"/>
    <property type="match status" value="1"/>
</dbReference>
<dbReference type="PANTHER" id="PTHR30255">
    <property type="entry name" value="SINGLE-STRANDED-DNA-SPECIFIC EXONUCLEASE RECJ"/>
    <property type="match status" value="1"/>
</dbReference>
<evidence type="ECO:0000313" key="13">
    <source>
        <dbReference type="Proteomes" id="UP000030403"/>
    </source>
</evidence>
<dbReference type="PANTHER" id="PTHR30255:SF2">
    <property type="entry name" value="SINGLE-STRANDED-DNA-SPECIFIC EXONUCLEASE RECJ"/>
    <property type="match status" value="1"/>
</dbReference>
<dbReference type="InterPro" id="IPR003156">
    <property type="entry name" value="DHHA1_dom"/>
</dbReference>
<feature type="region of interest" description="Disordered" evidence="7">
    <location>
        <begin position="1"/>
        <end position="22"/>
    </location>
</feature>
<name>A0A0A5FZU6_9BACI</name>
<protein>
    <recommendedName>
        <fullName evidence="2">Single-stranded-DNA-specific exonuclease RecJ</fullName>
    </recommendedName>
</protein>
<dbReference type="InterPro" id="IPR004610">
    <property type="entry name" value="RecJ"/>
</dbReference>
<keyword evidence="6" id="KW-0175">Coiled coil</keyword>
<evidence type="ECO:0000256" key="5">
    <source>
        <dbReference type="ARBA" id="ARBA00022839"/>
    </source>
</evidence>
<feature type="domain" description="Single-stranded-DNA-specific exonuclease RecJ C-terminal" evidence="10">
    <location>
        <begin position="564"/>
        <end position="767"/>
    </location>
</feature>
<proteinExistence type="inferred from homology"/>
<comment type="similarity">
    <text evidence="1">Belongs to the RecJ family.</text>
</comment>